<evidence type="ECO:0000313" key="2">
    <source>
        <dbReference type="EMBL" id="QEG08427.1"/>
    </source>
</evidence>
<keyword evidence="3" id="KW-1185">Reference proteome</keyword>
<evidence type="ECO:0000313" key="3">
    <source>
        <dbReference type="Proteomes" id="UP000323400"/>
    </source>
</evidence>
<accession>A0A5B9N2U5</accession>
<dbReference type="InterPro" id="IPR011105">
    <property type="entry name" value="Cell_wall_hydrolase_SleB"/>
</dbReference>
<dbReference type="Gene3D" id="1.10.10.2520">
    <property type="entry name" value="Cell wall hydrolase SleB, domain 1"/>
    <property type="match status" value="1"/>
</dbReference>
<organism evidence="2 3">
    <name type="scientific">Aeromonas phage 2L372X</name>
    <dbReference type="NCBI Taxonomy" id="2588515"/>
    <lineage>
        <taxon>Viruses</taxon>
        <taxon>Duplodnaviria</taxon>
        <taxon>Heunggongvirae</taxon>
        <taxon>Uroviricota</taxon>
        <taxon>Caudoviricetes</taxon>
        <taxon>Plateaulakevirus</taxon>
        <taxon>Plateaulakevirus pv2L372X</taxon>
    </lineage>
</organism>
<dbReference type="Proteomes" id="UP000323400">
    <property type="component" value="Segment"/>
</dbReference>
<sequence>MILESILTYHLIVGAILHGPPTQLRENIVANNNEYRCAVRNLYHEGRGESIAGQAYIVKTVLNRVRDTKHPHSICKVIYQNKQFSWTHQIPKNKQQVPNKTTSEKELLKQLEALSTVVIWIDRLGWDFTQGSKFYHSTKVKPSWDYSKLEKVQIVGNHVFYRDIIKENK</sequence>
<dbReference type="InterPro" id="IPR042047">
    <property type="entry name" value="SleB_dom1"/>
</dbReference>
<dbReference type="RefSeq" id="YP_009846512.1">
    <property type="nucleotide sequence ID" value="NC_048770.1"/>
</dbReference>
<name>A0A5B9N2U5_9CAUD</name>
<proteinExistence type="predicted"/>
<dbReference type="KEGG" id="vg:55616880"/>
<dbReference type="GeneID" id="55616880"/>
<dbReference type="SMR" id="A0A5B9N2U5"/>
<gene>
    <name evidence="2" type="primary">2L372X_174</name>
</gene>
<reference evidence="2 3" key="1">
    <citation type="submission" date="2019-04" db="EMBL/GenBank/DDBJ databases">
        <title>Nine Novel Phages from a Plateau Lake in Southwest China Provide Insights into Aeromonas Phage Diversity.</title>
        <authorList>
            <person name="Xiao W."/>
            <person name="Bai M."/>
            <person name="Wang Y."/>
            <person name="Cui X."/>
        </authorList>
    </citation>
    <scope>NUCLEOTIDE SEQUENCE [LARGE SCALE GENOMIC DNA]</scope>
</reference>
<dbReference type="GO" id="GO:0016787">
    <property type="term" value="F:hydrolase activity"/>
    <property type="evidence" value="ECO:0007669"/>
    <property type="project" value="InterPro"/>
</dbReference>
<protein>
    <recommendedName>
        <fullName evidence="1">Cell wall hydrolase SleB domain-containing protein</fullName>
    </recommendedName>
</protein>
<evidence type="ECO:0000259" key="1">
    <source>
        <dbReference type="Pfam" id="PF07486"/>
    </source>
</evidence>
<feature type="domain" description="Cell wall hydrolase SleB" evidence="1">
    <location>
        <begin position="48"/>
        <end position="161"/>
    </location>
</feature>
<dbReference type="Pfam" id="PF07486">
    <property type="entry name" value="Hydrolase_2"/>
    <property type="match status" value="1"/>
</dbReference>
<dbReference type="EMBL" id="MK813938">
    <property type="protein sequence ID" value="QEG08427.1"/>
    <property type="molecule type" value="Genomic_DNA"/>
</dbReference>